<reference evidence="3" key="1">
    <citation type="submission" date="2016-11" db="UniProtKB">
        <authorList>
            <consortium name="WormBaseParasite"/>
        </authorList>
    </citation>
    <scope>IDENTIFICATION</scope>
</reference>
<keyword evidence="1" id="KW-0813">Transport</keyword>
<organism evidence="2 3">
    <name type="scientific">Heterorhabditis bacteriophora</name>
    <name type="common">Entomopathogenic nematode worm</name>
    <dbReference type="NCBI Taxonomy" id="37862"/>
    <lineage>
        <taxon>Eukaryota</taxon>
        <taxon>Metazoa</taxon>
        <taxon>Ecdysozoa</taxon>
        <taxon>Nematoda</taxon>
        <taxon>Chromadorea</taxon>
        <taxon>Rhabditida</taxon>
        <taxon>Rhabditina</taxon>
        <taxon>Rhabditomorpha</taxon>
        <taxon>Strongyloidea</taxon>
        <taxon>Heterorhabditidae</taxon>
        <taxon>Heterorhabditis</taxon>
    </lineage>
</organism>
<dbReference type="InterPro" id="IPR046342">
    <property type="entry name" value="CBS_dom_sf"/>
</dbReference>
<dbReference type="PANTHER" id="PTHR12064:SF94">
    <property type="entry name" value="UNEXTENDED PROTEIN"/>
    <property type="match status" value="1"/>
</dbReference>
<name>A0A1I7X5B1_HETBA</name>
<dbReference type="WBParaSite" id="Hba_12602">
    <property type="protein sequence ID" value="Hba_12602"/>
    <property type="gene ID" value="Hba_12602"/>
</dbReference>
<accession>A0A1I7X5B1</accession>
<dbReference type="AlphaFoldDB" id="A0A1I7X5B1"/>
<dbReference type="GO" id="GO:0010960">
    <property type="term" value="P:magnesium ion homeostasis"/>
    <property type="evidence" value="ECO:0007669"/>
    <property type="project" value="InterPro"/>
</dbReference>
<dbReference type="SUPFAM" id="SSF54631">
    <property type="entry name" value="CBS-domain pair"/>
    <property type="match status" value="1"/>
</dbReference>
<dbReference type="GO" id="GO:0006811">
    <property type="term" value="P:monoatomic ion transport"/>
    <property type="evidence" value="ECO:0007669"/>
    <property type="project" value="UniProtKB-KW"/>
</dbReference>
<protein>
    <submittedName>
        <fullName evidence="3">CBS domain-containing protein</fullName>
    </submittedName>
</protein>
<sequence>MVQDMMTPIEDAFLLNSTDQLDNKLLVTIVEKGYTRVPVYKENRSNISMVLNVKDLVTAKFDQEYTINNLIDKLNSMRSQV</sequence>
<keyword evidence="1" id="KW-0406">Ion transport</keyword>
<dbReference type="Proteomes" id="UP000095283">
    <property type="component" value="Unplaced"/>
</dbReference>
<keyword evidence="2" id="KW-1185">Reference proteome</keyword>
<dbReference type="InterPro" id="IPR045095">
    <property type="entry name" value="ACDP"/>
</dbReference>
<evidence type="ECO:0000313" key="3">
    <source>
        <dbReference type="WBParaSite" id="Hba_12602"/>
    </source>
</evidence>
<dbReference type="Gene3D" id="3.10.580.10">
    <property type="entry name" value="CBS-domain"/>
    <property type="match status" value="1"/>
</dbReference>
<proteinExistence type="predicted"/>
<evidence type="ECO:0000313" key="2">
    <source>
        <dbReference type="Proteomes" id="UP000095283"/>
    </source>
</evidence>
<dbReference type="PANTHER" id="PTHR12064">
    <property type="entry name" value="METAL TRANSPORTER CNNM"/>
    <property type="match status" value="1"/>
</dbReference>
<evidence type="ECO:0000256" key="1">
    <source>
        <dbReference type="ARBA" id="ARBA00023065"/>
    </source>
</evidence>